<feature type="region of interest" description="Disordered" evidence="1">
    <location>
        <begin position="1"/>
        <end position="33"/>
    </location>
</feature>
<evidence type="ECO:0000313" key="2">
    <source>
        <dbReference type="EMBL" id="ARB50940.1"/>
    </source>
</evidence>
<dbReference type="VEuPathDB" id="TriTrypDB:Tb427_000488700"/>
<accession>A0A1V0FYM8</accession>
<organism evidence="2">
    <name type="scientific">Trypanosoma brucei</name>
    <dbReference type="NCBI Taxonomy" id="5691"/>
    <lineage>
        <taxon>Eukaryota</taxon>
        <taxon>Discoba</taxon>
        <taxon>Euglenozoa</taxon>
        <taxon>Kinetoplastea</taxon>
        <taxon>Metakinetoplastina</taxon>
        <taxon>Trypanosomatida</taxon>
        <taxon>Trypanosomatidae</taxon>
        <taxon>Trypanosoma</taxon>
    </lineage>
</organism>
<sequence length="198" mass="21412">MVAESAGTTYGGELLQTKKADHPKQNCEAEEENPPIKLARAAKLASLLCKAKDAITPPKIALEETTTETLVGDTDFLYIAAQLLATEIPAGTQPEGTEADKIKQLIKSTYGDATTFISRYTTGLYDKQTKYKKGTQDREGTLDSVATGTDLALASIYFKGRALPLDAVQAGQEKKKSKTRQTDETFKRKGKGDTCKDG</sequence>
<reference evidence="2" key="1">
    <citation type="submission" date="2016-12" db="EMBL/GenBank/DDBJ databases">
        <title>Extending the VSGnome of Trypanosoma brucei strain TREU927.</title>
        <authorList>
            <person name="Cross G.A."/>
        </authorList>
    </citation>
    <scope>NUCLEOTIDE SEQUENCE</scope>
    <source>
        <strain evidence="2">Tb927.99.2059</strain>
    </source>
</reference>
<evidence type="ECO:0000256" key="1">
    <source>
        <dbReference type="SAM" id="MobiDB-lite"/>
    </source>
</evidence>
<dbReference type="VEuPathDB" id="TriTrypDB:Tb927.11.20100"/>
<feature type="compositionally biased region" description="Basic and acidic residues" evidence="1">
    <location>
        <begin position="180"/>
        <end position="198"/>
    </location>
</feature>
<feature type="region of interest" description="Disordered" evidence="1">
    <location>
        <begin position="169"/>
        <end position="198"/>
    </location>
</feature>
<dbReference type="AlphaFoldDB" id="A0A1V0FYM8"/>
<dbReference type="EMBL" id="KY404689">
    <property type="protein sequence ID" value="ARB50940.1"/>
    <property type="molecule type" value="Genomic_DNA"/>
</dbReference>
<proteinExistence type="predicted"/>
<feature type="compositionally biased region" description="Basic and acidic residues" evidence="1">
    <location>
        <begin position="16"/>
        <end position="27"/>
    </location>
</feature>
<name>A0A1V0FYM8_9TRYP</name>
<dbReference type="SUPFAM" id="SSF58087">
    <property type="entry name" value="Variant surface glycoprotein (N-terminal domain)"/>
    <property type="match status" value="1"/>
</dbReference>
<protein>
    <submittedName>
        <fullName evidence="2">Variant surface glycoprotein</fullName>
    </submittedName>
</protein>